<sequence>MTILIDFLRLEEAAQILADEGKLQAEELQQEMLDGHGGPFWTLQVNSIYRSTLMVEAVRASLEQSLNAPDLEEAIAFYGSELGQRIVTLENAARAAIIDKAVEAAARARYTALTGEDDPRLALIIAFAETGDMINRNVTSSMNSSYQFMRGMAEGGALEMSEDEILSDVAADLDDIRTDTEEWLYGYFLMAYNPLSDEDLRRYIAFSEGRAGQALNRGLFDGFGQAYETISYVLGQSVARAMLAEEL</sequence>
<evidence type="ECO:0000313" key="3">
    <source>
        <dbReference type="Proteomes" id="UP000635142"/>
    </source>
</evidence>
<organism evidence="2 3">
    <name type="scientific">Sulfitobacter aestuariivivens</name>
    <dbReference type="NCBI Taxonomy" id="2766981"/>
    <lineage>
        <taxon>Bacteria</taxon>
        <taxon>Pseudomonadati</taxon>
        <taxon>Pseudomonadota</taxon>
        <taxon>Alphaproteobacteria</taxon>
        <taxon>Rhodobacterales</taxon>
        <taxon>Roseobacteraceae</taxon>
        <taxon>Sulfitobacter</taxon>
    </lineage>
</organism>
<evidence type="ECO:0000259" key="1">
    <source>
        <dbReference type="Pfam" id="PF09832"/>
    </source>
</evidence>
<protein>
    <submittedName>
        <fullName evidence="2">DUF2059 domain-containing protein</fullName>
    </submittedName>
</protein>
<dbReference type="EMBL" id="JACTAG010000001">
    <property type="protein sequence ID" value="MBD3663230.1"/>
    <property type="molecule type" value="Genomic_DNA"/>
</dbReference>
<dbReference type="InterPro" id="IPR018637">
    <property type="entry name" value="DUF2059"/>
</dbReference>
<proteinExistence type="predicted"/>
<gene>
    <name evidence="2" type="ORF">H9Q16_04795</name>
</gene>
<accession>A0A927D1B7</accession>
<dbReference type="Proteomes" id="UP000635142">
    <property type="component" value="Unassembled WGS sequence"/>
</dbReference>
<comment type="caution">
    <text evidence="2">The sequence shown here is derived from an EMBL/GenBank/DDBJ whole genome shotgun (WGS) entry which is preliminary data.</text>
</comment>
<dbReference type="Pfam" id="PF09832">
    <property type="entry name" value="DUF2059"/>
    <property type="match status" value="1"/>
</dbReference>
<evidence type="ECO:0000313" key="2">
    <source>
        <dbReference type="EMBL" id="MBD3663230.1"/>
    </source>
</evidence>
<dbReference type="AlphaFoldDB" id="A0A927D1B7"/>
<reference evidence="2" key="1">
    <citation type="submission" date="2020-08" db="EMBL/GenBank/DDBJ databases">
        <title>Sulfitobacter aestuariivivens sp. nov., isolated from a tidal flat.</title>
        <authorList>
            <person name="Park S."/>
            <person name="Yoon J.-H."/>
        </authorList>
    </citation>
    <scope>NUCLEOTIDE SEQUENCE</scope>
    <source>
        <strain evidence="2">TSTF-M16</strain>
    </source>
</reference>
<name>A0A927D1B7_9RHOB</name>
<keyword evidence="3" id="KW-1185">Reference proteome</keyword>
<feature type="domain" description="DUF2059" evidence="1">
    <location>
        <begin position="54"/>
        <end position="107"/>
    </location>
</feature>